<feature type="region of interest" description="Disordered" evidence="9">
    <location>
        <begin position="1"/>
        <end position="20"/>
    </location>
</feature>
<keyword evidence="2" id="KW-0723">Serine/threonine-protein kinase</keyword>
<dbReference type="EMBL" id="JBAMZL010000002">
    <property type="protein sequence ID" value="KAL0515574.1"/>
    <property type="molecule type" value="Genomic_DNA"/>
</dbReference>
<evidence type="ECO:0000256" key="9">
    <source>
        <dbReference type="SAM" id="MobiDB-lite"/>
    </source>
</evidence>
<evidence type="ECO:0000256" key="3">
    <source>
        <dbReference type="ARBA" id="ARBA00022679"/>
    </source>
</evidence>
<evidence type="ECO:0000256" key="4">
    <source>
        <dbReference type="ARBA" id="ARBA00022741"/>
    </source>
</evidence>
<evidence type="ECO:0000256" key="7">
    <source>
        <dbReference type="ARBA" id="ARBA00047899"/>
    </source>
</evidence>
<comment type="caution">
    <text evidence="11">The sequence shown here is derived from an EMBL/GenBank/DDBJ whole genome shotgun (WGS) entry which is preliminary data.</text>
</comment>
<evidence type="ECO:0000256" key="1">
    <source>
        <dbReference type="ARBA" id="ARBA00012513"/>
    </source>
</evidence>
<organism evidence="11 12">
    <name type="scientific">Leishmania utingensis</name>
    <dbReference type="NCBI Taxonomy" id="653362"/>
    <lineage>
        <taxon>Eukaryota</taxon>
        <taxon>Discoba</taxon>
        <taxon>Euglenozoa</taxon>
        <taxon>Kinetoplastea</taxon>
        <taxon>Metakinetoplastina</taxon>
        <taxon>Trypanosomatida</taxon>
        <taxon>Trypanosomatidae</taxon>
        <taxon>Leishmaniinae</taxon>
        <taxon>Leishmania</taxon>
    </lineage>
</organism>
<dbReference type="GO" id="GO:0000245">
    <property type="term" value="P:spliceosomal complex assembly"/>
    <property type="evidence" value="ECO:0007669"/>
    <property type="project" value="TreeGrafter"/>
</dbReference>
<accession>A0AAW3B2D7</accession>
<dbReference type="SMART" id="SM00220">
    <property type="entry name" value="S_TKc"/>
    <property type="match status" value="1"/>
</dbReference>
<evidence type="ECO:0000256" key="6">
    <source>
        <dbReference type="ARBA" id="ARBA00022840"/>
    </source>
</evidence>
<dbReference type="Gene3D" id="3.30.200.20">
    <property type="entry name" value="Phosphorylase Kinase, domain 1"/>
    <property type="match status" value="2"/>
</dbReference>
<evidence type="ECO:0000259" key="10">
    <source>
        <dbReference type="SMART" id="SM00220"/>
    </source>
</evidence>
<dbReference type="InterPro" id="IPR000719">
    <property type="entry name" value="Prot_kinase_dom"/>
</dbReference>
<feature type="compositionally biased region" description="Low complexity" evidence="9">
    <location>
        <begin position="306"/>
        <end position="319"/>
    </location>
</feature>
<gene>
    <name evidence="11" type="ORF">Q4I30_000752</name>
</gene>
<evidence type="ECO:0000256" key="8">
    <source>
        <dbReference type="ARBA" id="ARBA00048679"/>
    </source>
</evidence>
<dbReference type="AlphaFoldDB" id="A0AAW3B2D7"/>
<feature type="compositionally biased region" description="Basic and acidic residues" evidence="9">
    <location>
        <begin position="90"/>
        <end position="102"/>
    </location>
</feature>
<feature type="region of interest" description="Disordered" evidence="9">
    <location>
        <begin position="891"/>
        <end position="925"/>
    </location>
</feature>
<keyword evidence="6" id="KW-0067">ATP-binding</keyword>
<feature type="compositionally biased region" description="Low complexity" evidence="9">
    <location>
        <begin position="245"/>
        <end position="261"/>
    </location>
</feature>
<dbReference type="PANTHER" id="PTHR47634">
    <property type="entry name" value="PROTEIN KINASE DOMAIN-CONTAINING PROTEIN-RELATED"/>
    <property type="match status" value="1"/>
</dbReference>
<comment type="catalytic activity">
    <reaction evidence="8">
        <text>L-seryl-[protein] + ATP = O-phospho-L-seryl-[protein] + ADP + H(+)</text>
        <dbReference type="Rhea" id="RHEA:17989"/>
        <dbReference type="Rhea" id="RHEA-COMP:9863"/>
        <dbReference type="Rhea" id="RHEA-COMP:11604"/>
        <dbReference type="ChEBI" id="CHEBI:15378"/>
        <dbReference type="ChEBI" id="CHEBI:29999"/>
        <dbReference type="ChEBI" id="CHEBI:30616"/>
        <dbReference type="ChEBI" id="CHEBI:83421"/>
        <dbReference type="ChEBI" id="CHEBI:456216"/>
        <dbReference type="EC" id="2.7.11.1"/>
    </reaction>
</comment>
<reference evidence="11 12" key="1">
    <citation type="submission" date="2024-02" db="EMBL/GenBank/DDBJ databases">
        <title>FIRST GENOME SEQUENCES OF Leishmania (Viannia) shawi, Leishmania (Viannia) lindenbergi AND Leishmania (Viannia) utingensis.</title>
        <authorList>
            <person name="Resadore F."/>
            <person name="Custodio M.G.F."/>
            <person name="Boite M.C."/>
            <person name="Cupolillo E."/>
            <person name="Ferreira G.E.M."/>
        </authorList>
    </citation>
    <scope>NUCLEOTIDE SEQUENCE [LARGE SCALE GENOMIC DNA]</scope>
    <source>
        <strain evidence="11 12">ITUB/BR/1977/M4964</strain>
    </source>
</reference>
<feature type="compositionally biased region" description="Polar residues" evidence="9">
    <location>
        <begin position="493"/>
        <end position="504"/>
    </location>
</feature>
<keyword evidence="4" id="KW-0547">Nucleotide-binding</keyword>
<feature type="compositionally biased region" description="Low complexity" evidence="9">
    <location>
        <begin position="1081"/>
        <end position="1105"/>
    </location>
</feature>
<name>A0AAW3B2D7_9TRYP</name>
<dbReference type="GO" id="GO:0004674">
    <property type="term" value="F:protein serine/threonine kinase activity"/>
    <property type="evidence" value="ECO:0007669"/>
    <property type="project" value="UniProtKB-KW"/>
</dbReference>
<evidence type="ECO:0000313" key="11">
    <source>
        <dbReference type="EMBL" id="KAL0515574.1"/>
    </source>
</evidence>
<proteinExistence type="predicted"/>
<comment type="catalytic activity">
    <reaction evidence="7">
        <text>L-threonyl-[protein] + ATP = O-phospho-L-threonyl-[protein] + ADP + H(+)</text>
        <dbReference type="Rhea" id="RHEA:46608"/>
        <dbReference type="Rhea" id="RHEA-COMP:11060"/>
        <dbReference type="Rhea" id="RHEA-COMP:11605"/>
        <dbReference type="ChEBI" id="CHEBI:15378"/>
        <dbReference type="ChEBI" id="CHEBI:30013"/>
        <dbReference type="ChEBI" id="CHEBI:30616"/>
        <dbReference type="ChEBI" id="CHEBI:61977"/>
        <dbReference type="ChEBI" id="CHEBI:456216"/>
        <dbReference type="EC" id="2.7.11.1"/>
    </reaction>
</comment>
<keyword evidence="12" id="KW-1185">Reference proteome</keyword>
<dbReference type="EC" id="2.7.11.1" evidence="1"/>
<dbReference type="PANTHER" id="PTHR47634:SF9">
    <property type="entry name" value="PROTEIN KINASE DOMAIN-CONTAINING PROTEIN-RELATED"/>
    <property type="match status" value="1"/>
</dbReference>
<evidence type="ECO:0000313" key="12">
    <source>
        <dbReference type="Proteomes" id="UP001482455"/>
    </source>
</evidence>
<dbReference type="GO" id="GO:0050684">
    <property type="term" value="P:regulation of mRNA processing"/>
    <property type="evidence" value="ECO:0007669"/>
    <property type="project" value="TreeGrafter"/>
</dbReference>
<keyword evidence="5" id="KW-0418">Kinase</keyword>
<dbReference type="Proteomes" id="UP001482455">
    <property type="component" value="Unassembled WGS sequence"/>
</dbReference>
<feature type="region of interest" description="Disordered" evidence="9">
    <location>
        <begin position="1006"/>
        <end position="1047"/>
    </location>
</feature>
<feature type="region of interest" description="Disordered" evidence="9">
    <location>
        <begin position="245"/>
        <end position="320"/>
    </location>
</feature>
<feature type="compositionally biased region" description="Pro residues" evidence="9">
    <location>
        <begin position="1"/>
        <end position="10"/>
    </location>
</feature>
<dbReference type="Pfam" id="PF00069">
    <property type="entry name" value="Pkinase"/>
    <property type="match status" value="1"/>
</dbReference>
<dbReference type="InterPro" id="IPR051334">
    <property type="entry name" value="SRPK"/>
</dbReference>
<feature type="region of interest" description="Disordered" evidence="9">
    <location>
        <begin position="1068"/>
        <end position="1116"/>
    </location>
</feature>
<sequence>MAPLLTPPLPLSSAASVPPMVPAIPHFEEVKAEQEMISQRQQHPHPRSEAARRKRRALANSDDDDAGSSGPHHPDASCAGGKCDQTARPGDSRHHPCLRDEWDCSDGSEDELQSPLRRRNAASGFTDEVSEKDRKTSCGDGGHLACVPGDTLHQRYTLLKVLGVGRSSRVWLAADLDQCSLARRQLIRELGEGEVRRLFRTSERPMFVAIKVFRCDTVCAESALYELQLSTFVKESVQQQQQRCAPPSASYSASLPPSLTAVAPAGDEHGGHLQESSDREKCGTSWPRDGAAGRTRVNLVSPAVPRLPTSSTPRSCPSTEVAGVAPSANVAFDRSAAACTTARDLSSRLTTLHHAFAVEGAFGIHHCLVMDVLGAGVDRAINEAHLDGLPSAVARSIMQSSLQGLAVLAACHIIHTNLKPESLLFADLEGDVTEEMRTFNSAQLHPSQRNCLWRSNCTHRCEAMMDFSRRREWESLLHQSTAPSTMAEKTEVNTHSVHAANPTNAGSSSESSASSVTVLSTAAAAGHDTLRSNAREVRVSDFGLSLVVPPCLRLGVRALADYAAHTGNGGGMTDDELVRQDPLQQLHWFHTQQQARLSGHPGYDSGGFRRVAEPRKVVPSRLGWGECVSTATTVSPPMLDIGIMKDLIDKAEPHALELQEPQSSNADGGGCAAGLAANECDEDKVTDVASVPDVGAGRAARHAAAAGAAAATPVHHQTTTITTDSGVGDELLLLLPPPPPAILRTALASRAAGSGSGQSTSLAAVRSGLSTWRLDGSWATPQHSITESTRLERVAVAARNSDNGATPPAAATVLRRLECEIIRQQNYHRGAVIQSREYRAPEVLLGNFCLPSCDVWSMGCIAYELVSGHFLFDCIADRECFATASLRQQQQQQQQQQRQGTERDHTSDSNVGDKGTPQRQDKRDGQPIYLEDAEQDLDVFHLKAIMRLLGPPPVSLLRQQPMGLFVDNFFDSRGDFRFWERGEAEEAGIHLADPYRQLELEYGAGGAAGSGAGRQRSPQLLPPRTLPQRMNDVTTAPLTNSPPPSSFAGLTGLHDCLAYHGPGAGADALSPSATPSTLGMATPSASSGSAAAAATARRGASAQAQRDPQDTSNYPIKTPGWEDVRVILRDKLGSAEEAADFEVFLSRCLQWDPARRATAAELLSDKWIIKYSDIAADAIAIACDLEKAKEEG</sequence>
<dbReference type="InterPro" id="IPR011009">
    <property type="entry name" value="Kinase-like_dom_sf"/>
</dbReference>
<evidence type="ECO:0000256" key="2">
    <source>
        <dbReference type="ARBA" id="ARBA00022527"/>
    </source>
</evidence>
<dbReference type="GO" id="GO:0005524">
    <property type="term" value="F:ATP binding"/>
    <property type="evidence" value="ECO:0007669"/>
    <property type="project" value="UniProtKB-KW"/>
</dbReference>
<feature type="compositionally biased region" description="Acidic residues" evidence="9">
    <location>
        <begin position="103"/>
        <end position="112"/>
    </location>
</feature>
<protein>
    <recommendedName>
        <fullName evidence="1">non-specific serine/threonine protein kinase</fullName>
        <ecNumber evidence="1">2.7.11.1</ecNumber>
    </recommendedName>
</protein>
<dbReference type="SUPFAM" id="SSF56112">
    <property type="entry name" value="Protein kinase-like (PK-like)"/>
    <property type="match status" value="2"/>
</dbReference>
<feature type="region of interest" description="Disordered" evidence="9">
    <location>
        <begin position="31"/>
        <end position="138"/>
    </location>
</feature>
<feature type="domain" description="Protein kinase" evidence="10">
    <location>
        <begin position="156"/>
        <end position="1168"/>
    </location>
</feature>
<keyword evidence="3" id="KW-0808">Transferase</keyword>
<dbReference type="Gene3D" id="1.10.510.10">
    <property type="entry name" value="Transferase(Phosphotransferase) domain 1"/>
    <property type="match status" value="3"/>
</dbReference>
<dbReference type="FunFam" id="1.10.510.10:FF:002980">
    <property type="match status" value="1"/>
</dbReference>
<feature type="compositionally biased region" description="Basic and acidic residues" evidence="9">
    <location>
        <begin position="266"/>
        <end position="282"/>
    </location>
</feature>
<evidence type="ECO:0000256" key="5">
    <source>
        <dbReference type="ARBA" id="ARBA00022777"/>
    </source>
</evidence>
<feature type="region of interest" description="Disordered" evidence="9">
    <location>
        <begin position="480"/>
        <end position="512"/>
    </location>
</feature>